<feature type="region of interest" description="Disordered" evidence="6">
    <location>
        <begin position="1873"/>
        <end position="1901"/>
    </location>
</feature>
<feature type="coiled-coil region" evidence="5">
    <location>
        <begin position="633"/>
        <end position="843"/>
    </location>
</feature>
<feature type="coiled-coil region" evidence="5">
    <location>
        <begin position="527"/>
        <end position="561"/>
    </location>
</feature>
<feature type="region of interest" description="Disordered" evidence="6">
    <location>
        <begin position="2007"/>
        <end position="2029"/>
    </location>
</feature>
<feature type="compositionally biased region" description="Polar residues" evidence="6">
    <location>
        <begin position="2201"/>
        <end position="2227"/>
    </location>
</feature>
<dbReference type="PANTHER" id="PTHR18902:SF24">
    <property type="entry name" value="NUCLEAR MITOTIC APPARATUS PROTEIN 1"/>
    <property type="match status" value="1"/>
</dbReference>
<feature type="coiled-coil region" evidence="5">
    <location>
        <begin position="421"/>
        <end position="473"/>
    </location>
</feature>
<evidence type="ECO:0000256" key="1">
    <source>
        <dbReference type="ARBA" id="ARBA00004496"/>
    </source>
</evidence>
<feature type="region of interest" description="Disordered" evidence="6">
    <location>
        <begin position="1689"/>
        <end position="1713"/>
    </location>
</feature>
<gene>
    <name evidence="9 10" type="primary">numa1.L</name>
</gene>
<feature type="domain" description="Nuclear mitotic apparatus protein 1 N-terminal hook" evidence="7">
    <location>
        <begin position="7"/>
        <end position="157"/>
    </location>
</feature>
<dbReference type="RefSeq" id="XP_018103292.2">
    <property type="nucleotide sequence ID" value="XM_018247803.2"/>
</dbReference>
<evidence type="ECO:0000313" key="8">
    <source>
        <dbReference type="Proteomes" id="UP000186698"/>
    </source>
</evidence>
<dbReference type="InterPro" id="IPR048724">
    <property type="entry name" value="NuMA_N_HOOK"/>
</dbReference>
<feature type="coiled-coil region" evidence="5">
    <location>
        <begin position="1007"/>
        <end position="1059"/>
    </location>
</feature>
<feature type="coiled-coil region" evidence="5">
    <location>
        <begin position="1434"/>
        <end position="1499"/>
    </location>
</feature>
<feature type="coiled-coil region" evidence="5">
    <location>
        <begin position="1095"/>
        <end position="1405"/>
    </location>
</feature>
<feature type="compositionally biased region" description="Basic and acidic residues" evidence="6">
    <location>
        <begin position="1702"/>
        <end position="1713"/>
    </location>
</feature>
<evidence type="ECO:0000256" key="2">
    <source>
        <dbReference type="ARBA" id="ARBA00022490"/>
    </source>
</evidence>
<dbReference type="PANTHER" id="PTHR18902">
    <property type="entry name" value="NUCLEAR MITOTIC APPARATUS PROTEIN 1-RELATED"/>
    <property type="match status" value="1"/>
</dbReference>
<feature type="compositionally biased region" description="Polar residues" evidence="6">
    <location>
        <begin position="2285"/>
        <end position="2295"/>
    </location>
</feature>
<keyword evidence="8" id="KW-1185">Reference proteome</keyword>
<organism evidence="8 9">
    <name type="scientific">Xenopus laevis</name>
    <name type="common">African clawed frog</name>
    <dbReference type="NCBI Taxonomy" id="8355"/>
    <lineage>
        <taxon>Eukaryota</taxon>
        <taxon>Metazoa</taxon>
        <taxon>Chordata</taxon>
        <taxon>Craniata</taxon>
        <taxon>Vertebrata</taxon>
        <taxon>Euteleostomi</taxon>
        <taxon>Amphibia</taxon>
        <taxon>Batrachia</taxon>
        <taxon>Anura</taxon>
        <taxon>Pipoidea</taxon>
        <taxon>Pipidae</taxon>
        <taxon>Xenopodinae</taxon>
        <taxon>Xenopus</taxon>
        <taxon>Xenopus</taxon>
    </lineage>
</organism>
<dbReference type="InterPro" id="IPR051841">
    <property type="entry name" value="MT-Golgi_org_protein"/>
</dbReference>
<evidence type="ECO:0000256" key="5">
    <source>
        <dbReference type="SAM" id="Coils"/>
    </source>
</evidence>
<dbReference type="CDD" id="cd22224">
    <property type="entry name" value="HkD_NuMA"/>
    <property type="match status" value="1"/>
</dbReference>
<accession>A0A8J0UHA4</accession>
<evidence type="ECO:0000313" key="10">
    <source>
        <dbReference type="RefSeq" id="XP_041438677.1"/>
    </source>
</evidence>
<dbReference type="GO" id="GO:0005876">
    <property type="term" value="C:spindle microtubule"/>
    <property type="evidence" value="ECO:0000318"/>
    <property type="project" value="GO_Central"/>
</dbReference>
<feature type="coiled-coil region" evidence="5">
    <location>
        <begin position="901"/>
        <end position="974"/>
    </location>
</feature>
<feature type="compositionally biased region" description="Low complexity" evidence="6">
    <location>
        <begin position="2230"/>
        <end position="2239"/>
    </location>
</feature>
<feature type="compositionally biased region" description="Basic residues" evidence="6">
    <location>
        <begin position="2271"/>
        <end position="2281"/>
    </location>
</feature>
<evidence type="ECO:0000313" key="9">
    <source>
        <dbReference type="RefSeq" id="XP_018103292.2"/>
    </source>
</evidence>
<dbReference type="GO" id="GO:0000132">
    <property type="term" value="P:establishment of mitotic spindle orientation"/>
    <property type="evidence" value="ECO:0000318"/>
    <property type="project" value="GO_Central"/>
</dbReference>
<dbReference type="GO" id="GO:0005813">
    <property type="term" value="C:centrosome"/>
    <property type="evidence" value="ECO:0000318"/>
    <property type="project" value="GO_Central"/>
</dbReference>
<keyword evidence="4 5" id="KW-0175">Coiled coil</keyword>
<dbReference type="KEGG" id="xla:443581"/>
<evidence type="ECO:0000259" key="7">
    <source>
        <dbReference type="Pfam" id="PF21670"/>
    </source>
</evidence>
<feature type="compositionally biased region" description="Basic and acidic residues" evidence="6">
    <location>
        <begin position="2189"/>
        <end position="2200"/>
    </location>
</feature>
<feature type="compositionally biased region" description="Polar residues" evidence="6">
    <location>
        <begin position="2047"/>
        <end position="2063"/>
    </location>
</feature>
<name>A0A8J0UHA4_XENLA</name>
<feature type="compositionally biased region" description="Basic and acidic residues" evidence="6">
    <location>
        <begin position="2163"/>
        <end position="2179"/>
    </location>
</feature>
<dbReference type="GO" id="GO:0005737">
    <property type="term" value="C:cytoplasm"/>
    <property type="evidence" value="ECO:0007669"/>
    <property type="project" value="UniProtKB-SubCell"/>
</dbReference>
<dbReference type="RefSeq" id="XP_041438677.1">
    <property type="nucleotide sequence ID" value="XM_041582743.1"/>
</dbReference>
<dbReference type="GO" id="GO:0008017">
    <property type="term" value="F:microtubule binding"/>
    <property type="evidence" value="ECO:0000318"/>
    <property type="project" value="GO_Central"/>
</dbReference>
<proteinExistence type="predicted"/>
<feature type="coiled-coil region" evidence="5">
    <location>
        <begin position="1525"/>
        <end position="1619"/>
    </location>
</feature>
<feature type="coiled-coil region" evidence="5">
    <location>
        <begin position="223"/>
        <end position="371"/>
    </location>
</feature>
<feature type="region of interest" description="Disordered" evidence="6">
    <location>
        <begin position="2153"/>
        <end position="2312"/>
    </location>
</feature>
<dbReference type="GeneID" id="443581"/>
<evidence type="ECO:0000256" key="6">
    <source>
        <dbReference type="SAM" id="MobiDB-lite"/>
    </source>
</evidence>
<protein>
    <submittedName>
        <fullName evidence="9 10">Nuclear mitotic apparatus protein 1 isoform X1</fullName>
    </submittedName>
</protein>
<dbReference type="Proteomes" id="UP000186698">
    <property type="component" value="Chromosome 2L"/>
</dbReference>
<evidence type="ECO:0000256" key="3">
    <source>
        <dbReference type="ARBA" id="ARBA00022553"/>
    </source>
</evidence>
<keyword evidence="2" id="KW-0963">Cytoplasm</keyword>
<dbReference type="GO" id="GO:0000922">
    <property type="term" value="C:spindle pole"/>
    <property type="evidence" value="ECO:0000318"/>
    <property type="project" value="GO_Central"/>
</dbReference>
<comment type="subcellular location">
    <subcellularLocation>
        <location evidence="1">Cytoplasm</location>
    </subcellularLocation>
</comment>
<evidence type="ECO:0000256" key="4">
    <source>
        <dbReference type="ARBA" id="ARBA00023054"/>
    </source>
</evidence>
<feature type="compositionally biased region" description="Low complexity" evidence="6">
    <location>
        <begin position="2258"/>
        <end position="2270"/>
    </location>
</feature>
<dbReference type="CDD" id="cd22298">
    <property type="entry name" value="NuMA_LGNBD"/>
    <property type="match status" value="1"/>
</dbReference>
<reference evidence="9 10" key="1">
    <citation type="submission" date="2025-04" db="UniProtKB">
        <authorList>
            <consortium name="RefSeq"/>
        </authorList>
    </citation>
    <scope>IDENTIFICATION</scope>
    <source>
        <strain evidence="9 10">J_2021</strain>
        <tissue evidence="9 10">Erythrocytes</tissue>
    </source>
</reference>
<feature type="compositionally biased region" description="Polar residues" evidence="6">
    <location>
        <begin position="1969"/>
        <end position="1980"/>
    </location>
</feature>
<feature type="region of interest" description="Disordered" evidence="6">
    <location>
        <begin position="2041"/>
        <end position="2068"/>
    </location>
</feature>
<dbReference type="InterPro" id="IPR048726">
    <property type="entry name" value="NuMA_LGNBD"/>
</dbReference>
<feature type="region of interest" description="Disordered" evidence="6">
    <location>
        <begin position="1958"/>
        <end position="1980"/>
    </location>
</feature>
<sequence>MALHSGKMEALICWVNSLKVDEPVERFSQLQDLNILLKVVGVLSGNLEETTSVLQQNPEQRLNFLGSFLQKYCRPGSSAENLVQWQKILQGENLELEFSKVIVLLFYYSTMSSKNPKKSEDFDHKTQTELASILRFVLDNEESLCLDDKLINFLQRKARFPSSGDDASGSSDAMSPYMSHRRKTEVRFLELHRVASSSTIKSLPADAPSSPMIEVLHTPQFQMRRLKKQLSEVRECRDELEVELAQNHKHLAEKEAQISLLQQQIEHLRILRENQAELQEPKELEELREKNESLMMRLRDTLKQCQDMKTDKKQLERKNDQWAEENGELTYKVRDLSNRLAQLQEALYETTEEHERSLSNWQQKQNQLESELSGAVGEKKYLEEHDLILQGKISMLEDQLKKMGEREVQETGDCMGDILKLDDLKQEVAVHSTQCLSLKEQIRQLEEEKSIAEVEMEAQRSRFESEKAQLQEIVTNLQTSLSEITFQKERLDNEARAQQEHLMCQMTTLKLEISKIKSSLMHKDKELKDIHHKVEEERSEKNQLLENLKMLEESSKKDRQELIHQVEHLDSSLKVSEGNLVGITQQLESKTKEADYLREEQQKIICERDSSLSTLNEYKCKKDEEFIALNGTLRTMEQDHQTSLSVIEELKREKAELASKVQELDATILDLIAKCQNLDSENDSQSKSHAITVESLKAQLSEQESQVKIYQKKLSSNELVSKENSQLKEQLLSMEESVRNLSEHLDKEKMKFAASLDGDSKRISHLEEEMKKLTESRDAALRNLDEERTAGKKIESQLKNLEEEYHRSNESQHAQLAESCAAIKQREEERDELSKVVDIWKAKYGESQQKIAQNSCHMQEQIEELKKTHSDVYQQLEGERSKVLMIEAKASETKSSQLEKINQLEGELSAANACIKEREAEEKKLVSALHSAEEKLKIAYQGESERLSHLETALSNAKQDLDCLAKELSDEKYKKAEFEAMVKVLKEQNSERIASLESELKNSLAVVKERKCESEKLSGEVEHLKRQLDDSSQKHKEALAQKNIEIKQLIDAKEKATSDLAIKSEMGAQLQKAVDTHKSEFSALQNELSRSLDFIALKEGEVERLNKEAALRQEEIQQQQQTMTKLTEELTALAALKEKVALQEKEIKQQVQATKGAEEEMANLKSIISEKSKRIECLEQDIKNQKTDLSSIQEQYQSKLSEAQGHQALIADLEKKCKEQKELICEAQNKAAEAKTLASEKASMSEKQLKGIQTLENEIQKERQKTCDLQKQLEVSQALQAEKETELEALKKELFHKVQELEQSQKSFTDSNRELSSMLSEVQERQQALTEAKEQAEQYQKVIDMKNKEVNSLQAEINILSSKVTSKEEVSADFEQRLLQETSKSAKLEEKLKKLHTEVEVSSKELVEKNCAVDILRTEAQTFKGEADEQRMAVDCLQQKLSSQAETNNNLQQEIQSWQKNCAEKEQKICSLQQNLNSNQSLLEEFASLKRSYQEILAERGLMQQKHQEELLSHKNLTERFQAELEKTKEDMAEIVLLKEKLNNQELQLHKLQSENSDQSSQISNLQQVNSRLLGENQSLSQISDQDAKKLSIEMSTLKEQHEEEMKTLRLQYEKTQREGNEQVQDLSLRLETATSKYDHVKSKVLKDQKTFQEEKQMLLLRVEELAAAKKEQSEQVTHVQELNKQLRQQEKTLQSQQQKLKQREGETHEEAEKTHKRVIELESQLEQQTQAVEHYKAQMEKAKVHYDAKKKQNQELSDELQSHIREQEHLRKENADLKAESEQLSKELQHSLLQSKEAEQNCKNLSNRVRSLEAQVEYSDRQLQDLGKFQLATDSTKRRDTFCVPRETRSHADVSIDSLDLSFEEDQLLNSTSKNGRCNQEPATSSVHASSLDSPASSQLPKKVESLESLYFTPIPTRAQSKLESSIGSIGDLSLDSSKKTRSARRRTTQIINITMTKKTKEEREPESANTSFYSLRSAPSYQNLHQQNPRKAARPQAAISTPALASLPSQESLAKTEHFSSDDSLNNSVLMNLPGYRAPARRSSRLSQTGGRSSFYMSTCQDEPDPQEDWTRIAELQARNKTCPPHLKTSYPLESKPSLFSSTLTDEEVKLGDPKETLRRATMLPSQIQDSTTSTRRLTLAGSGAEHLKGHGISTRQQMKRVSEESHYGPDTPEGKKTATCFPRPMTPKDKHDARRLSTMESKASSSHQQVQPTRRQTSAFSIFNTPKKLGSSLLKRGLNKKTTPKNSPRGRGTNSSASSTSSKSPHLSLRKSPSRRSPRVSTAKSPKASNKVGQEEQIQFFERKQQRNK</sequence>
<keyword evidence="3" id="KW-0597">Phosphoprotein</keyword>
<dbReference type="OrthoDB" id="2436455at2759"/>
<dbReference type="CTD" id="443581"/>
<dbReference type="Pfam" id="PF21670">
    <property type="entry name" value="HOOK_N_NuMA"/>
    <property type="match status" value="1"/>
</dbReference>